<name>A0A820Q3P0_9BILA</name>
<evidence type="ECO:0000313" key="2">
    <source>
        <dbReference type="Proteomes" id="UP000663844"/>
    </source>
</evidence>
<sequence length="131" mass="16137">NLNYLTNASLKFSFHFNVPFHQFEILVENYFHQVQVLNIKTQSVHLDLDTGKYLNANRWEQLISTSMLNLRIFNFQQSYRVFLSNEERQAFDYLINKFNSKFWIEHQWFFDYHYHETKRSTTAVFYTRNPY</sequence>
<dbReference type="EMBL" id="CAJOAZ010027882">
    <property type="protein sequence ID" value="CAF4413051.1"/>
    <property type="molecule type" value="Genomic_DNA"/>
</dbReference>
<comment type="caution">
    <text evidence="1">The sequence shown here is derived from an EMBL/GenBank/DDBJ whole genome shotgun (WGS) entry which is preliminary data.</text>
</comment>
<feature type="non-terminal residue" evidence="1">
    <location>
        <position position="131"/>
    </location>
</feature>
<dbReference type="AlphaFoldDB" id="A0A820Q3P0"/>
<evidence type="ECO:0000313" key="1">
    <source>
        <dbReference type="EMBL" id="CAF4413051.1"/>
    </source>
</evidence>
<organism evidence="1 2">
    <name type="scientific">Adineta steineri</name>
    <dbReference type="NCBI Taxonomy" id="433720"/>
    <lineage>
        <taxon>Eukaryota</taxon>
        <taxon>Metazoa</taxon>
        <taxon>Spiralia</taxon>
        <taxon>Gnathifera</taxon>
        <taxon>Rotifera</taxon>
        <taxon>Eurotatoria</taxon>
        <taxon>Bdelloidea</taxon>
        <taxon>Adinetida</taxon>
        <taxon>Adinetidae</taxon>
        <taxon>Adineta</taxon>
    </lineage>
</organism>
<feature type="non-terminal residue" evidence="1">
    <location>
        <position position="1"/>
    </location>
</feature>
<gene>
    <name evidence="1" type="ORF">OXD698_LOCUS52157</name>
</gene>
<accession>A0A820Q3P0</accession>
<dbReference type="Proteomes" id="UP000663844">
    <property type="component" value="Unassembled WGS sequence"/>
</dbReference>
<proteinExistence type="predicted"/>
<protein>
    <submittedName>
        <fullName evidence="1">Uncharacterized protein</fullName>
    </submittedName>
</protein>
<reference evidence="1" key="1">
    <citation type="submission" date="2021-02" db="EMBL/GenBank/DDBJ databases">
        <authorList>
            <person name="Nowell W R."/>
        </authorList>
    </citation>
    <scope>NUCLEOTIDE SEQUENCE</scope>
</reference>